<dbReference type="PANTHER" id="PTHR11266">
    <property type="entry name" value="PEROXISOMAL MEMBRANE PROTEIN 2, PXMP2 MPV17"/>
    <property type="match status" value="1"/>
</dbReference>
<evidence type="ECO:0000256" key="5">
    <source>
        <dbReference type="ARBA" id="ARBA00023136"/>
    </source>
</evidence>
<gene>
    <name evidence="8" type="ORF">B0I35DRAFT_476574</name>
</gene>
<dbReference type="PANTHER" id="PTHR11266:SF113">
    <property type="entry name" value="MEMBRANE PROTEIN, MPV17_PMP22 FAMILY, PUTATIVE (AFU_ORTHOLOGUE AFUA_1G13840)-RELATED"/>
    <property type="match status" value="1"/>
</dbReference>
<keyword evidence="5" id="KW-0472">Membrane</keyword>
<dbReference type="GO" id="GO:0016020">
    <property type="term" value="C:membrane"/>
    <property type="evidence" value="ECO:0007669"/>
    <property type="project" value="UniProtKB-SubCell"/>
</dbReference>
<dbReference type="AlphaFoldDB" id="A0A8K0SRG0"/>
<dbReference type="GO" id="GO:0005739">
    <property type="term" value="C:mitochondrion"/>
    <property type="evidence" value="ECO:0007669"/>
    <property type="project" value="TreeGrafter"/>
</dbReference>
<organism evidence="8 9">
    <name type="scientific">Stachybotrys elegans</name>
    <dbReference type="NCBI Taxonomy" id="80388"/>
    <lineage>
        <taxon>Eukaryota</taxon>
        <taxon>Fungi</taxon>
        <taxon>Dikarya</taxon>
        <taxon>Ascomycota</taxon>
        <taxon>Pezizomycotina</taxon>
        <taxon>Sordariomycetes</taxon>
        <taxon>Hypocreomycetidae</taxon>
        <taxon>Hypocreales</taxon>
        <taxon>Stachybotryaceae</taxon>
        <taxon>Stachybotrys</taxon>
    </lineage>
</organism>
<evidence type="ECO:0000256" key="7">
    <source>
        <dbReference type="SAM" id="MobiDB-lite"/>
    </source>
</evidence>
<dbReference type="Proteomes" id="UP000813444">
    <property type="component" value="Unassembled WGS sequence"/>
</dbReference>
<comment type="caution">
    <text evidence="8">The sequence shown here is derived from an EMBL/GenBank/DDBJ whole genome shotgun (WGS) entry which is preliminary data.</text>
</comment>
<dbReference type="OrthoDB" id="430207at2759"/>
<reference evidence="8" key="1">
    <citation type="journal article" date="2021" name="Nat. Commun.">
        <title>Genetic determinants of endophytism in the Arabidopsis root mycobiome.</title>
        <authorList>
            <person name="Mesny F."/>
            <person name="Miyauchi S."/>
            <person name="Thiergart T."/>
            <person name="Pickel B."/>
            <person name="Atanasova L."/>
            <person name="Karlsson M."/>
            <person name="Huettel B."/>
            <person name="Barry K.W."/>
            <person name="Haridas S."/>
            <person name="Chen C."/>
            <person name="Bauer D."/>
            <person name="Andreopoulos W."/>
            <person name="Pangilinan J."/>
            <person name="LaButti K."/>
            <person name="Riley R."/>
            <person name="Lipzen A."/>
            <person name="Clum A."/>
            <person name="Drula E."/>
            <person name="Henrissat B."/>
            <person name="Kohler A."/>
            <person name="Grigoriev I.V."/>
            <person name="Martin F.M."/>
            <person name="Hacquard S."/>
        </authorList>
    </citation>
    <scope>NUCLEOTIDE SEQUENCE</scope>
    <source>
        <strain evidence="8">MPI-CAGE-CH-0235</strain>
    </source>
</reference>
<dbReference type="InterPro" id="IPR007248">
    <property type="entry name" value="Mpv17_PMP22"/>
</dbReference>
<evidence type="ECO:0000256" key="6">
    <source>
        <dbReference type="RuleBase" id="RU363053"/>
    </source>
</evidence>
<name>A0A8K0SRG0_9HYPO</name>
<keyword evidence="4" id="KW-1133">Transmembrane helix</keyword>
<dbReference type="Pfam" id="PF04117">
    <property type="entry name" value="Mpv17_PMP22"/>
    <property type="match status" value="1"/>
</dbReference>
<keyword evidence="3" id="KW-0812">Transmembrane</keyword>
<accession>A0A8K0SRG0</accession>
<protein>
    <submittedName>
        <fullName evidence="8">Uncharacterized protein</fullName>
    </submittedName>
</protein>
<evidence type="ECO:0000256" key="3">
    <source>
        <dbReference type="ARBA" id="ARBA00022692"/>
    </source>
</evidence>
<evidence type="ECO:0000256" key="4">
    <source>
        <dbReference type="ARBA" id="ARBA00022989"/>
    </source>
</evidence>
<keyword evidence="9" id="KW-1185">Reference proteome</keyword>
<comment type="subcellular location">
    <subcellularLocation>
        <location evidence="1">Membrane</location>
        <topology evidence="1">Multi-pass membrane protein</topology>
    </subcellularLocation>
</comment>
<proteinExistence type="inferred from homology"/>
<evidence type="ECO:0000313" key="8">
    <source>
        <dbReference type="EMBL" id="KAH7322644.1"/>
    </source>
</evidence>
<sequence>MAPLSASPFRLALRPSSSPMRMRLRLTRASHSGPPREKPDTPPVPGPVPISGPAPAPLPLWQRLGPLTRAAEAYSHSQRVRPYLTQFVSALVIYFCADISAQRISGKPYEPGRTVRGVFIGTLAAIPYYRWMLYLSHSFNYSSRWLSVAARIFVNQTLLPPFFNSYFFGMQALLSGETLEAAVERIKNTVPISLINSWKFWPLVNAVSFLFIPVEHRAVFANIISIGWQTYLSFLNRQAETEQHAHPLPSSKLVEIDAKATEMLPAPSAST</sequence>
<evidence type="ECO:0000256" key="2">
    <source>
        <dbReference type="ARBA" id="ARBA00006824"/>
    </source>
</evidence>
<evidence type="ECO:0000313" key="9">
    <source>
        <dbReference type="Proteomes" id="UP000813444"/>
    </source>
</evidence>
<comment type="similarity">
    <text evidence="2 6">Belongs to the peroxisomal membrane protein PXMP2/4 family.</text>
</comment>
<dbReference type="EMBL" id="JAGPNK010000004">
    <property type="protein sequence ID" value="KAH7322644.1"/>
    <property type="molecule type" value="Genomic_DNA"/>
</dbReference>
<feature type="region of interest" description="Disordered" evidence="7">
    <location>
        <begin position="15"/>
        <end position="49"/>
    </location>
</feature>
<evidence type="ECO:0000256" key="1">
    <source>
        <dbReference type="ARBA" id="ARBA00004141"/>
    </source>
</evidence>